<protein>
    <submittedName>
        <fullName evidence="2">Uncharacterized protein</fullName>
    </submittedName>
</protein>
<feature type="region of interest" description="Disordered" evidence="1">
    <location>
        <begin position="1"/>
        <end position="20"/>
    </location>
</feature>
<organism evidence="2 3">
    <name type="scientific">Paralvinella palmiformis</name>
    <dbReference type="NCBI Taxonomy" id="53620"/>
    <lineage>
        <taxon>Eukaryota</taxon>
        <taxon>Metazoa</taxon>
        <taxon>Spiralia</taxon>
        <taxon>Lophotrochozoa</taxon>
        <taxon>Annelida</taxon>
        <taxon>Polychaeta</taxon>
        <taxon>Sedentaria</taxon>
        <taxon>Canalipalpata</taxon>
        <taxon>Terebellida</taxon>
        <taxon>Terebelliformia</taxon>
        <taxon>Alvinellidae</taxon>
        <taxon>Paralvinella</taxon>
    </lineage>
</organism>
<accession>A0AAD9J9M1</accession>
<keyword evidence="3" id="KW-1185">Reference proteome</keyword>
<sequence>MSSSTLKMDTLPSPLYTNHAFDPVRDYLSRSRSSRSPGSGSTSSPQIPLKPVRNFTWTPPVPPRKYRNVQNAKWESDSENGNFQRNHLYRASIATTREYVSNKRRVTPPSPTLSERCYVTNINRGEQPPPPYVSSVWNTRRTSKCQPDTISENGMTPLREGKI</sequence>
<dbReference type="Proteomes" id="UP001208570">
    <property type="component" value="Unassembled WGS sequence"/>
</dbReference>
<gene>
    <name evidence="2" type="ORF">LSH36_487g04039</name>
</gene>
<evidence type="ECO:0000313" key="3">
    <source>
        <dbReference type="Proteomes" id="UP001208570"/>
    </source>
</evidence>
<evidence type="ECO:0000256" key="1">
    <source>
        <dbReference type="SAM" id="MobiDB-lite"/>
    </source>
</evidence>
<dbReference type="EMBL" id="JAODUP010000487">
    <property type="protein sequence ID" value="KAK2148693.1"/>
    <property type="molecule type" value="Genomic_DNA"/>
</dbReference>
<feature type="compositionally biased region" description="Low complexity" evidence="1">
    <location>
        <begin position="30"/>
        <end position="45"/>
    </location>
</feature>
<dbReference type="AlphaFoldDB" id="A0AAD9J9M1"/>
<feature type="region of interest" description="Disordered" evidence="1">
    <location>
        <begin position="27"/>
        <end position="64"/>
    </location>
</feature>
<proteinExistence type="predicted"/>
<name>A0AAD9J9M1_9ANNE</name>
<reference evidence="2" key="1">
    <citation type="journal article" date="2023" name="Mol. Biol. Evol.">
        <title>Third-Generation Sequencing Reveals the Adaptive Role of the Epigenome in Three Deep-Sea Polychaetes.</title>
        <authorList>
            <person name="Perez M."/>
            <person name="Aroh O."/>
            <person name="Sun Y."/>
            <person name="Lan Y."/>
            <person name="Juniper S.K."/>
            <person name="Young C.R."/>
            <person name="Angers B."/>
            <person name="Qian P.Y."/>
        </authorList>
    </citation>
    <scope>NUCLEOTIDE SEQUENCE</scope>
    <source>
        <strain evidence="2">P08H-3</strain>
    </source>
</reference>
<comment type="caution">
    <text evidence="2">The sequence shown here is derived from an EMBL/GenBank/DDBJ whole genome shotgun (WGS) entry which is preliminary data.</text>
</comment>
<evidence type="ECO:0000313" key="2">
    <source>
        <dbReference type="EMBL" id="KAK2148693.1"/>
    </source>
</evidence>